<evidence type="ECO:0000313" key="1">
    <source>
        <dbReference type="EMBL" id="BBI48779.1"/>
    </source>
</evidence>
<sequence>MSIAFALSAMVLLGSTHFINGVLARFYPPLNIAFYTHLGGALVVL</sequence>
<reference evidence="2" key="1">
    <citation type="journal article" date="2019" name="Microbiol. Resour. Announc.">
        <title>Complete Genome Sequence of Halomonas olivaria, a Moderately Halophilic Bacterium Isolated from Olive Processing Effluents, Obtained by Nanopore Sequencing.</title>
        <authorList>
            <person name="Nagata S."/>
            <person name="Ii K.M."/>
            <person name="Tsukimi T."/>
            <person name="Miura M.C."/>
            <person name="Galipon J."/>
            <person name="Arakawa K."/>
        </authorList>
    </citation>
    <scope>NUCLEOTIDE SEQUENCE [LARGE SCALE GENOMIC DNA]</scope>
    <source>
        <strain evidence="2">TYRC17</strain>
    </source>
</reference>
<dbReference type="EMBL" id="AP019416">
    <property type="protein sequence ID" value="BBI48779.1"/>
    <property type="molecule type" value="Genomic_DNA"/>
</dbReference>
<name>A0ABN5WP56_9GAMM</name>
<evidence type="ECO:0000313" key="2">
    <source>
        <dbReference type="Proteomes" id="UP000289555"/>
    </source>
</evidence>
<protein>
    <submittedName>
        <fullName evidence="1">Uncharacterized protein</fullName>
    </submittedName>
</protein>
<proteinExistence type="predicted"/>
<accession>A0ABN5WP56</accession>
<dbReference type="Proteomes" id="UP000289555">
    <property type="component" value="Chromosome"/>
</dbReference>
<gene>
    <name evidence="1" type="ORF">HORIV_12000</name>
</gene>
<organism evidence="1 2">
    <name type="scientific">Vreelandella olivaria</name>
    <dbReference type="NCBI Taxonomy" id="390919"/>
    <lineage>
        <taxon>Bacteria</taxon>
        <taxon>Pseudomonadati</taxon>
        <taxon>Pseudomonadota</taxon>
        <taxon>Gammaproteobacteria</taxon>
        <taxon>Oceanospirillales</taxon>
        <taxon>Halomonadaceae</taxon>
        <taxon>Vreelandella</taxon>
    </lineage>
</organism>
<keyword evidence="2" id="KW-1185">Reference proteome</keyword>